<evidence type="ECO:0000256" key="1">
    <source>
        <dbReference type="SAM" id="MobiDB-lite"/>
    </source>
</evidence>
<accession>A0A010S6G2</accession>
<evidence type="ECO:0000313" key="4">
    <source>
        <dbReference type="Proteomes" id="UP000020467"/>
    </source>
</evidence>
<dbReference type="EMBL" id="JARH01000012">
    <property type="protein sequence ID" value="EXF86354.1"/>
    <property type="molecule type" value="Genomic_DNA"/>
</dbReference>
<dbReference type="HOGENOM" id="CLU_2183733_0_0_1"/>
<protein>
    <recommendedName>
        <fullName evidence="2">AsqO/PenF-like C-terminal domain-containing protein</fullName>
    </recommendedName>
</protein>
<dbReference type="OrthoDB" id="5344254at2759"/>
<organism evidence="3 4">
    <name type="scientific">Colletotrichum fioriniae PJ7</name>
    <dbReference type="NCBI Taxonomy" id="1445577"/>
    <lineage>
        <taxon>Eukaryota</taxon>
        <taxon>Fungi</taxon>
        <taxon>Dikarya</taxon>
        <taxon>Ascomycota</taxon>
        <taxon>Pezizomycotina</taxon>
        <taxon>Sordariomycetes</taxon>
        <taxon>Hypocreomycetidae</taxon>
        <taxon>Glomerellales</taxon>
        <taxon>Glomerellaceae</taxon>
        <taxon>Colletotrichum</taxon>
        <taxon>Colletotrichum acutatum species complex</taxon>
    </lineage>
</organism>
<feature type="region of interest" description="Disordered" evidence="1">
    <location>
        <begin position="1"/>
        <end position="25"/>
    </location>
</feature>
<dbReference type="Pfam" id="PF25581">
    <property type="entry name" value="AsqO_C"/>
    <property type="match status" value="1"/>
</dbReference>
<evidence type="ECO:0000313" key="3">
    <source>
        <dbReference type="EMBL" id="EXF86354.1"/>
    </source>
</evidence>
<sequence>MNPMSATERTVEELSTESQPPHEAATSFSARMKLILITVSPRLAVLYVALDNTVSQLWFIPMFPGDIMEVNVTTQFIVRDEKGAYQRANGLVKGGIVGQDTFEGRGHYE</sequence>
<feature type="domain" description="AsqO/PenF-like C-terminal" evidence="2">
    <location>
        <begin position="65"/>
        <end position="109"/>
    </location>
</feature>
<gene>
    <name evidence="3" type="ORF">CFIO01_00051</name>
</gene>
<dbReference type="InterPro" id="IPR057722">
    <property type="entry name" value="AsqO/PenF-like_C"/>
</dbReference>
<dbReference type="Proteomes" id="UP000020467">
    <property type="component" value="Unassembled WGS sequence"/>
</dbReference>
<proteinExistence type="predicted"/>
<keyword evidence="4" id="KW-1185">Reference proteome</keyword>
<dbReference type="AlphaFoldDB" id="A0A010S6G2"/>
<reference evidence="3 4" key="1">
    <citation type="submission" date="2014-02" db="EMBL/GenBank/DDBJ databases">
        <title>The genome sequence of Colletotrichum fioriniae PJ7.</title>
        <authorList>
            <person name="Baroncelli R."/>
            <person name="Thon M.R."/>
        </authorList>
    </citation>
    <scope>NUCLEOTIDE SEQUENCE [LARGE SCALE GENOMIC DNA]</scope>
    <source>
        <strain evidence="3 4">PJ7</strain>
    </source>
</reference>
<comment type="caution">
    <text evidence="3">The sequence shown here is derived from an EMBL/GenBank/DDBJ whole genome shotgun (WGS) entry which is preliminary data.</text>
</comment>
<evidence type="ECO:0000259" key="2">
    <source>
        <dbReference type="Pfam" id="PF25581"/>
    </source>
</evidence>
<name>A0A010S6G2_9PEZI</name>
<dbReference type="KEGG" id="cfj:CFIO01_00051"/>